<proteinExistence type="predicted"/>
<keyword evidence="1" id="KW-0479">Metal-binding</keyword>
<dbReference type="Gene3D" id="3.40.50.1400">
    <property type="match status" value="2"/>
</dbReference>
<keyword evidence="2" id="KW-0456">Lyase</keyword>
<accession>A0ABQ4V938</accession>
<keyword evidence="4" id="KW-1185">Reference proteome</keyword>
<evidence type="ECO:0000313" key="3">
    <source>
        <dbReference type="EMBL" id="GJF14457.1"/>
    </source>
</evidence>
<dbReference type="Pfam" id="PF01903">
    <property type="entry name" value="CbiX"/>
    <property type="match status" value="2"/>
</dbReference>
<gene>
    <name evidence="3" type="ORF">NGTWS1702_16360</name>
</gene>
<dbReference type="PANTHER" id="PTHR33542:SF5">
    <property type="entry name" value="FERROCHELATASE CHE1"/>
    <property type="match status" value="1"/>
</dbReference>
<dbReference type="CDD" id="cd03414">
    <property type="entry name" value="CbiX_SirB_C"/>
    <property type="match status" value="1"/>
</dbReference>
<dbReference type="InterPro" id="IPR050963">
    <property type="entry name" value="Sirohydro_Cobaltochel/CbiX"/>
</dbReference>
<dbReference type="InterPro" id="IPR002762">
    <property type="entry name" value="CbiX-like"/>
</dbReference>
<comment type="caution">
    <text evidence="3">The sequence shown here is derived from an EMBL/GenBank/DDBJ whole genome shotgun (WGS) entry which is preliminary data.</text>
</comment>
<dbReference type="EMBL" id="BPRH01001720">
    <property type="protein sequence ID" value="GJF14457.1"/>
    <property type="molecule type" value="Genomic_DNA"/>
</dbReference>
<dbReference type="PANTHER" id="PTHR33542">
    <property type="entry name" value="SIROHYDROCHLORIN FERROCHELATASE, CHLOROPLASTIC"/>
    <property type="match status" value="1"/>
</dbReference>
<dbReference type="Proteomes" id="UP001060504">
    <property type="component" value="Unassembled WGS sequence"/>
</dbReference>
<dbReference type="CDD" id="cd03416">
    <property type="entry name" value="CbiX_SirB_N"/>
    <property type="match status" value="1"/>
</dbReference>
<evidence type="ECO:0000313" key="4">
    <source>
        <dbReference type="Proteomes" id="UP001060504"/>
    </source>
</evidence>
<evidence type="ECO:0000256" key="1">
    <source>
        <dbReference type="ARBA" id="ARBA00022723"/>
    </source>
</evidence>
<sequence length="253" mass="26798">MRAANFLLVAHGTRKQRGVSLIGDLAGQVSDAVGRPVRVAFVDVLGPTPRELLGATLDQPTVLVPAFLARGYHVSDDIPAHVQASGHRDVTSTRALGPDPQLIRVLVDRLVESGWRPEDSVLLAAAGTSDPAAMRDLHTTATWLSATIGSRVELAFAATGEPKVADAVLSMRARSGGKRVVVASYLLSEGLFQDRLRDSGADLVTDPLGTHSGVTRLIASRFLRAGVPTRLPAELALQQGIIRTSPAGLPFRQ</sequence>
<evidence type="ECO:0000256" key="2">
    <source>
        <dbReference type="ARBA" id="ARBA00023239"/>
    </source>
</evidence>
<protein>
    <submittedName>
        <fullName evidence="3">Cobalamin biosynthesis protein CbiX</fullName>
    </submittedName>
</protein>
<organism evidence="3 4">
    <name type="scientific">Mycolicibacterium cyprinidarum</name>
    <dbReference type="NCBI Taxonomy" id="2860311"/>
    <lineage>
        <taxon>Bacteria</taxon>
        <taxon>Bacillati</taxon>
        <taxon>Actinomycetota</taxon>
        <taxon>Actinomycetes</taxon>
        <taxon>Mycobacteriales</taxon>
        <taxon>Mycobacteriaceae</taxon>
        <taxon>Mycolicibacterium</taxon>
    </lineage>
</organism>
<reference evidence="3 4" key="1">
    <citation type="submission" date="2021-08" db="EMBL/GenBank/DDBJ databases">
        <title>Draft genome sequence of Mycolicibacterium sp. NGTWS1702 strain.</title>
        <authorList>
            <person name="Matsumoto M."/>
            <person name="Tang B.C.C."/>
            <person name="Machida Y."/>
            <person name="Matoyama H."/>
            <person name="Kishihara T."/>
            <person name="Sato S."/>
            <person name="Kondo I."/>
            <person name="Sano M."/>
            <person name="Kato G."/>
        </authorList>
    </citation>
    <scope>NUCLEOTIDE SEQUENCE [LARGE SCALE GENOMIC DNA]</scope>
    <source>
        <strain evidence="3 4">NGTWSNA01</strain>
    </source>
</reference>
<name>A0ABQ4V938_9MYCO</name>
<dbReference type="SUPFAM" id="SSF53800">
    <property type="entry name" value="Chelatase"/>
    <property type="match status" value="1"/>
</dbReference>